<accession>A0A560L0C4</accession>
<dbReference type="InterPro" id="IPR029045">
    <property type="entry name" value="ClpP/crotonase-like_dom_sf"/>
</dbReference>
<keyword evidence="2" id="KW-1185">Reference proteome</keyword>
<dbReference type="Pfam" id="PF06833">
    <property type="entry name" value="MdcE"/>
    <property type="match status" value="1"/>
</dbReference>
<evidence type="ECO:0000313" key="2">
    <source>
        <dbReference type="Proteomes" id="UP000321304"/>
    </source>
</evidence>
<dbReference type="OrthoDB" id="5984377at2"/>
<dbReference type="SUPFAM" id="SSF52096">
    <property type="entry name" value="ClpP/crotonase"/>
    <property type="match status" value="1"/>
</dbReference>
<evidence type="ECO:0000313" key="1">
    <source>
        <dbReference type="EMBL" id="TWB88976.1"/>
    </source>
</evidence>
<gene>
    <name evidence="1" type="ORF">FBZ93_117160</name>
</gene>
<dbReference type="InterPro" id="IPR009648">
    <property type="entry name" value="Malonate_gamma"/>
</dbReference>
<dbReference type="RefSeq" id="WP_146991915.1">
    <property type="nucleotide sequence ID" value="NZ_VITY01000017.1"/>
</dbReference>
<protein>
    <submittedName>
        <fullName evidence="1">Malonate decarboxylase gamma subunit</fullName>
    </submittedName>
</protein>
<dbReference type="AlphaFoldDB" id="A0A560L0C4"/>
<dbReference type="EMBL" id="VITY01000017">
    <property type="protein sequence ID" value="TWB88976.1"/>
    <property type="molecule type" value="Genomic_DNA"/>
</dbReference>
<sequence length="246" mass="25404">MTLDDILAGLFPNGSDIGVAGAMISGTAVLAGAGLVHVLGITRGQPLGVDEAIVLARRVIEIIKSGDRAPILFLVDSSSQRMSRRDELLGLSEYLAHLAKALLLAEAEGHRTVGLLYGGSAAGAFIATALATGTLVALPGAHPAVMDLPSMARVTKLPIDVLKAKAEATPVFAPGLENMVQTGGIHLVLDDQSPLAPQLAAILERPQAPDQRDRFGAERGGRRKAAEIADRVVMLAASAPQGAQHG</sequence>
<name>A0A560L0C4_9BRAD</name>
<dbReference type="NCBIfam" id="TIGR03134">
    <property type="entry name" value="malonate_gamma"/>
    <property type="match status" value="1"/>
</dbReference>
<reference evidence="1 2" key="1">
    <citation type="submission" date="2019-06" db="EMBL/GenBank/DDBJ databases">
        <title>Genomic Encyclopedia of Type Strains, Phase IV (KMG-V): Genome sequencing to study the core and pangenomes of soil and plant-associated prokaryotes.</title>
        <authorList>
            <person name="Whitman W."/>
        </authorList>
    </citation>
    <scope>NUCLEOTIDE SEQUENCE [LARGE SCALE GENOMIC DNA]</scope>
    <source>
        <strain evidence="1 2">BR 10355</strain>
    </source>
</reference>
<organism evidence="1 2">
    <name type="scientific">Bradyrhizobium macuxiense</name>
    <dbReference type="NCBI Taxonomy" id="1755647"/>
    <lineage>
        <taxon>Bacteria</taxon>
        <taxon>Pseudomonadati</taxon>
        <taxon>Pseudomonadota</taxon>
        <taxon>Alphaproteobacteria</taxon>
        <taxon>Hyphomicrobiales</taxon>
        <taxon>Nitrobacteraceae</taxon>
        <taxon>Bradyrhizobium</taxon>
    </lineage>
</organism>
<proteinExistence type="predicted"/>
<dbReference type="GO" id="GO:0005975">
    <property type="term" value="P:carbohydrate metabolic process"/>
    <property type="evidence" value="ECO:0007669"/>
    <property type="project" value="InterPro"/>
</dbReference>
<dbReference type="Proteomes" id="UP000321304">
    <property type="component" value="Unassembled WGS sequence"/>
</dbReference>
<comment type="caution">
    <text evidence="1">The sequence shown here is derived from an EMBL/GenBank/DDBJ whole genome shotgun (WGS) entry which is preliminary data.</text>
</comment>
<dbReference type="Gene3D" id="3.90.226.10">
    <property type="entry name" value="2-enoyl-CoA Hydratase, Chain A, domain 1"/>
    <property type="match status" value="1"/>
</dbReference>